<organism evidence="2 3">
    <name type="scientific">Colocasia esculenta</name>
    <name type="common">Wild taro</name>
    <name type="synonym">Arum esculentum</name>
    <dbReference type="NCBI Taxonomy" id="4460"/>
    <lineage>
        <taxon>Eukaryota</taxon>
        <taxon>Viridiplantae</taxon>
        <taxon>Streptophyta</taxon>
        <taxon>Embryophyta</taxon>
        <taxon>Tracheophyta</taxon>
        <taxon>Spermatophyta</taxon>
        <taxon>Magnoliopsida</taxon>
        <taxon>Liliopsida</taxon>
        <taxon>Araceae</taxon>
        <taxon>Aroideae</taxon>
        <taxon>Colocasieae</taxon>
        <taxon>Colocasia</taxon>
    </lineage>
</organism>
<feature type="region of interest" description="Disordered" evidence="1">
    <location>
        <begin position="422"/>
        <end position="443"/>
    </location>
</feature>
<feature type="region of interest" description="Disordered" evidence="1">
    <location>
        <begin position="1"/>
        <end position="60"/>
    </location>
</feature>
<protein>
    <submittedName>
        <fullName evidence="2">Uncharacterized protein</fullName>
    </submittedName>
</protein>
<proteinExistence type="predicted"/>
<dbReference type="Proteomes" id="UP000652761">
    <property type="component" value="Unassembled WGS sequence"/>
</dbReference>
<feature type="region of interest" description="Disordered" evidence="1">
    <location>
        <begin position="127"/>
        <end position="203"/>
    </location>
</feature>
<accession>A0A843THK1</accession>
<reference evidence="2" key="1">
    <citation type="submission" date="2017-07" db="EMBL/GenBank/DDBJ databases">
        <title>Taro Niue Genome Assembly and Annotation.</title>
        <authorList>
            <person name="Atibalentja N."/>
            <person name="Keating K."/>
            <person name="Fields C.J."/>
        </authorList>
    </citation>
    <scope>NUCLEOTIDE SEQUENCE</scope>
    <source>
        <strain evidence="2">Niue_2</strain>
        <tissue evidence="2">Leaf</tissue>
    </source>
</reference>
<evidence type="ECO:0000256" key="1">
    <source>
        <dbReference type="SAM" id="MobiDB-lite"/>
    </source>
</evidence>
<comment type="caution">
    <text evidence="2">The sequence shown here is derived from an EMBL/GenBank/DDBJ whole genome shotgun (WGS) entry which is preliminary data.</text>
</comment>
<feature type="compositionally biased region" description="Basic and acidic residues" evidence="1">
    <location>
        <begin position="308"/>
        <end position="322"/>
    </location>
</feature>
<feature type="compositionally biased region" description="Basic and acidic residues" evidence="1">
    <location>
        <begin position="143"/>
        <end position="168"/>
    </location>
</feature>
<feature type="compositionally biased region" description="Acidic residues" evidence="1">
    <location>
        <begin position="274"/>
        <end position="288"/>
    </location>
</feature>
<feature type="compositionally biased region" description="Low complexity" evidence="1">
    <location>
        <begin position="323"/>
        <end position="340"/>
    </location>
</feature>
<feature type="compositionally biased region" description="Basic and acidic residues" evidence="1">
    <location>
        <begin position="9"/>
        <end position="18"/>
    </location>
</feature>
<feature type="compositionally biased region" description="Acidic residues" evidence="1">
    <location>
        <begin position="39"/>
        <end position="53"/>
    </location>
</feature>
<keyword evidence="3" id="KW-1185">Reference proteome</keyword>
<evidence type="ECO:0000313" key="3">
    <source>
        <dbReference type="Proteomes" id="UP000652761"/>
    </source>
</evidence>
<feature type="compositionally biased region" description="Polar residues" evidence="1">
    <location>
        <begin position="380"/>
        <end position="393"/>
    </location>
</feature>
<gene>
    <name evidence="2" type="ORF">Taro_002016</name>
</gene>
<sequence length="443" mass="49898">MHQCLMSQRDSRQRRAENNAEISEELSGRLSRRGRRDNDDETGSEDSDPELTEAVERERAARLRGKAPVLQGTLNVIGRLSMTSEKRLEAELQMHAYRMGLGHIPTPNCNMLLEESVQVREDIDDPVFDPTDTTWAEGILDGDEPRDPEFRVPAKRPRESLSKEKQPEIVEDTEEQLEPARYSESDSRPVTPRMVKPPPSLRRTMSGIYMTERANAVARDDPAIEKMKQIYVRRTPKGKGKELHTKTQGEMATSSEKKKESKTRRRRLVSYTSEDNDDDDDDDDDDDPSATAGATTGGGIYTQSQSDYGHDSQGDYYGHDSQGKYGQDSQGQYGQDSQGHYGHHLGYGHYAHEPEFQFQPLPANSNYDSVSSSHARDSSPYSDSGFLSIQQPFTPRGIQRGMNDLATSLFGYSEYSEYKNPLYGFQGQQPYDEGEGSSGYYPS</sequence>
<feature type="region of interest" description="Disordered" evidence="1">
    <location>
        <begin position="220"/>
        <end position="400"/>
    </location>
</feature>
<dbReference type="AlphaFoldDB" id="A0A843THK1"/>
<dbReference type="EMBL" id="NMUH01000045">
    <property type="protein sequence ID" value="MQL69716.1"/>
    <property type="molecule type" value="Genomic_DNA"/>
</dbReference>
<evidence type="ECO:0000313" key="2">
    <source>
        <dbReference type="EMBL" id="MQL69716.1"/>
    </source>
</evidence>
<name>A0A843THK1_COLES</name>